<reference evidence="1" key="2">
    <citation type="submission" date="2020-01" db="EMBL/GenBank/DDBJ databases">
        <authorList>
            <person name="Hornung B."/>
        </authorList>
    </citation>
    <scope>NUCLEOTIDE SEQUENCE</scope>
    <source>
        <strain evidence="1">PacBioINE</strain>
    </source>
</reference>
<dbReference type="Pfam" id="PF01547">
    <property type="entry name" value="SBP_bac_1"/>
    <property type="match status" value="1"/>
</dbReference>
<dbReference type="KEGG" id="aacx:DEACI_3898"/>
<sequence>MNNTKRTISLVSTITIMVLLMALVSGCGQVTQASLNGGKTNKQSETITVLAEKHPWTTAIQPYIPEFEKQTGIKVNLMILSEQQQRDKSLMTLQAKSPDIDVFMSLKSLEGLAYEKAGFYEDLDKYIRDAKLTPADYKVNDFMKGPFDGERIEGKLVGIPIIVEGPVVFYRKDLFAQYNIPIPKTLNDLVRAAQTVEQKSKGRIYGVALRGLAPAVSYTFGTFFHNMGLEWFDSNGNLNFNKPGAVKAIDTYCTLAAKYGPPGAVNNNFYQSSSLFAQGKVAMEIDASNELASITDPNNSKVIGKIGVFPIPAGPGGNHPTVLQWGISMSAYSQHKDAAWEFIRWATSPDMQLKLALKGIASPRSSTWENTQFKASLRDATKKEWAKTLEFIMKNGNPEVGPPAIKEAAVRQVIGNNIDKVMLGSETPQQAADAIQQGVTEVIKQ</sequence>
<dbReference type="EMBL" id="LR746496">
    <property type="protein sequence ID" value="CAA7603075.1"/>
    <property type="molecule type" value="Genomic_DNA"/>
</dbReference>
<dbReference type="RefSeq" id="WP_240986342.1">
    <property type="nucleotide sequence ID" value="NZ_CDGJ01000002.1"/>
</dbReference>
<dbReference type="InterPro" id="IPR010916">
    <property type="entry name" value="TonB_box_CS"/>
</dbReference>
<dbReference type="CDD" id="cd13585">
    <property type="entry name" value="PBP2_TMBP_like"/>
    <property type="match status" value="1"/>
</dbReference>
<dbReference type="Proteomes" id="UP001071230">
    <property type="component" value="Unassembled WGS sequence"/>
</dbReference>
<accession>A0A8S0Y4K7</accession>
<reference evidence="2" key="1">
    <citation type="submission" date="2014-11" db="EMBL/GenBank/DDBJ databases">
        <authorList>
            <person name="Hornung B.V."/>
        </authorList>
    </citation>
    <scope>NUCLEOTIDE SEQUENCE</scope>
    <source>
        <strain evidence="2">INE</strain>
    </source>
</reference>
<gene>
    <name evidence="2" type="ORF">DEACI_0061</name>
    <name evidence="1" type="ORF">DEACI_3898</name>
</gene>
<dbReference type="Proteomes" id="UP000836597">
    <property type="component" value="Chromosome"/>
</dbReference>
<dbReference type="InterPro" id="IPR006059">
    <property type="entry name" value="SBP"/>
</dbReference>
<dbReference type="PROSITE" id="PS51257">
    <property type="entry name" value="PROKAR_LIPOPROTEIN"/>
    <property type="match status" value="1"/>
</dbReference>
<keyword evidence="3" id="KW-1185">Reference proteome</keyword>
<proteinExistence type="predicted"/>
<protein>
    <submittedName>
        <fullName evidence="2">Carbohydrate ABC transporter substrate-binding protein, CUT1</fullName>
    </submittedName>
    <submittedName>
        <fullName evidence="1">Solute-binding family 1</fullName>
    </submittedName>
</protein>
<dbReference type="Gene3D" id="3.40.190.10">
    <property type="entry name" value="Periplasmic binding protein-like II"/>
    <property type="match status" value="2"/>
</dbReference>
<dbReference type="PROSITE" id="PS00430">
    <property type="entry name" value="TONB_DEPENDENT_REC_1"/>
    <property type="match status" value="1"/>
</dbReference>
<dbReference type="AlphaFoldDB" id="A0A8S0Y4K7"/>
<evidence type="ECO:0000313" key="2">
    <source>
        <dbReference type="EMBL" id="CEJ05687.1"/>
    </source>
</evidence>
<dbReference type="PANTHER" id="PTHR43649:SF12">
    <property type="entry name" value="DIACETYLCHITOBIOSE BINDING PROTEIN DASA"/>
    <property type="match status" value="1"/>
</dbReference>
<evidence type="ECO:0000313" key="3">
    <source>
        <dbReference type="Proteomes" id="UP001071230"/>
    </source>
</evidence>
<evidence type="ECO:0000313" key="1">
    <source>
        <dbReference type="EMBL" id="CAA7603075.1"/>
    </source>
</evidence>
<dbReference type="InterPro" id="IPR050490">
    <property type="entry name" value="Bact_solute-bd_prot1"/>
</dbReference>
<dbReference type="EMBL" id="CDGJ01000002">
    <property type="protein sequence ID" value="CEJ05687.1"/>
    <property type="molecule type" value="Genomic_DNA"/>
</dbReference>
<dbReference type="PANTHER" id="PTHR43649">
    <property type="entry name" value="ARABINOSE-BINDING PROTEIN-RELATED"/>
    <property type="match status" value="1"/>
</dbReference>
<organism evidence="1">
    <name type="scientific">Acididesulfobacillus acetoxydans</name>
    <dbReference type="NCBI Taxonomy" id="1561005"/>
    <lineage>
        <taxon>Bacteria</taxon>
        <taxon>Bacillati</taxon>
        <taxon>Bacillota</taxon>
        <taxon>Clostridia</taxon>
        <taxon>Eubacteriales</taxon>
        <taxon>Peptococcaceae</taxon>
        <taxon>Acididesulfobacillus</taxon>
    </lineage>
</organism>
<name>A0A8S0Y4K7_9FIRM</name>
<dbReference type="SUPFAM" id="SSF53850">
    <property type="entry name" value="Periplasmic binding protein-like II"/>
    <property type="match status" value="1"/>
</dbReference>